<dbReference type="Gene3D" id="2.60.40.2230">
    <property type="entry name" value="Uncharacterised protein YcnI-like PF07987, DUF1775"/>
    <property type="match status" value="1"/>
</dbReference>
<evidence type="ECO:0000259" key="2">
    <source>
        <dbReference type="Pfam" id="PF07987"/>
    </source>
</evidence>
<dbReference type="Pfam" id="PF07987">
    <property type="entry name" value="DUF1775"/>
    <property type="match status" value="1"/>
</dbReference>
<dbReference type="InterPro" id="IPR021174">
    <property type="entry name" value="UCP037139"/>
</dbReference>
<dbReference type="PANTHER" id="PTHR36302">
    <property type="entry name" value="BLR7088 PROTEIN"/>
    <property type="match status" value="1"/>
</dbReference>
<dbReference type="InterPro" id="IPR012533">
    <property type="entry name" value="YcnI-copper_dom"/>
</dbReference>
<dbReference type="Pfam" id="PF04314">
    <property type="entry name" value="PCuAC"/>
    <property type="match status" value="1"/>
</dbReference>
<evidence type="ECO:0000256" key="1">
    <source>
        <dbReference type="SAM" id="SignalP"/>
    </source>
</evidence>
<organism evidence="3 4">
    <name type="scientific">Tranquillimonas rosea</name>
    <dbReference type="NCBI Taxonomy" id="641238"/>
    <lineage>
        <taxon>Bacteria</taxon>
        <taxon>Pseudomonadati</taxon>
        <taxon>Pseudomonadota</taxon>
        <taxon>Alphaproteobacteria</taxon>
        <taxon>Rhodobacterales</taxon>
        <taxon>Roseobacteraceae</taxon>
        <taxon>Tranquillimonas</taxon>
    </lineage>
</organism>
<dbReference type="Proteomes" id="UP000198885">
    <property type="component" value="Unassembled WGS sequence"/>
</dbReference>
<feature type="signal peptide" evidence="1">
    <location>
        <begin position="1"/>
        <end position="24"/>
    </location>
</feature>
<dbReference type="SUPFAM" id="SSF110087">
    <property type="entry name" value="DR1885-like metal-binding protein"/>
    <property type="match status" value="1"/>
</dbReference>
<dbReference type="EMBL" id="FOGU01000012">
    <property type="protein sequence ID" value="SES35446.1"/>
    <property type="molecule type" value="Genomic_DNA"/>
</dbReference>
<dbReference type="PIRSF" id="PIRSF037139">
    <property type="entry name" value="UCP037139"/>
    <property type="match status" value="1"/>
</dbReference>
<dbReference type="AlphaFoldDB" id="A0A1H9WND8"/>
<feature type="domain" description="YncI copper-binding" evidence="2">
    <location>
        <begin position="23"/>
        <end position="165"/>
    </location>
</feature>
<evidence type="ECO:0000313" key="4">
    <source>
        <dbReference type="Proteomes" id="UP000198885"/>
    </source>
</evidence>
<gene>
    <name evidence="3" type="ORF">SAMN04490244_1123</name>
</gene>
<dbReference type="CDD" id="cd08545">
    <property type="entry name" value="YcnI_like"/>
    <property type="match status" value="1"/>
</dbReference>
<dbReference type="OrthoDB" id="9796962at2"/>
<dbReference type="InterPro" id="IPR036182">
    <property type="entry name" value="PCuAC_sf"/>
</dbReference>
<dbReference type="Gene3D" id="2.60.40.1890">
    <property type="entry name" value="PCu(A)C copper chaperone"/>
    <property type="match status" value="1"/>
</dbReference>
<dbReference type="PANTHER" id="PTHR36302:SF1">
    <property type="entry name" value="COPPER CHAPERONE PCU(A)C"/>
    <property type="match status" value="1"/>
</dbReference>
<keyword evidence="1" id="KW-0732">Signal</keyword>
<evidence type="ECO:0000313" key="3">
    <source>
        <dbReference type="EMBL" id="SES35446.1"/>
    </source>
</evidence>
<feature type="chain" id="PRO_5011480648" description="YncI copper-binding domain-containing protein" evidence="1">
    <location>
        <begin position="25"/>
        <end position="324"/>
    </location>
</feature>
<proteinExistence type="predicted"/>
<dbReference type="InterPro" id="IPR038507">
    <property type="entry name" value="YcnI-like_sf"/>
</dbReference>
<protein>
    <recommendedName>
        <fullName evidence="2">YncI copper-binding domain-containing protein</fullName>
    </recommendedName>
</protein>
<dbReference type="RefSeq" id="WP_092695771.1">
    <property type="nucleotide sequence ID" value="NZ_FOGU01000012.1"/>
</dbReference>
<accession>A0A1H9WND8</accession>
<dbReference type="InterPro" id="IPR007410">
    <property type="entry name" value="LpqE-like"/>
</dbReference>
<dbReference type="InterPro" id="IPR058248">
    <property type="entry name" value="Lxx211020-like"/>
</dbReference>
<reference evidence="3 4" key="1">
    <citation type="submission" date="2016-10" db="EMBL/GenBank/DDBJ databases">
        <authorList>
            <person name="de Groot N.N."/>
        </authorList>
    </citation>
    <scope>NUCLEOTIDE SEQUENCE [LARGE SCALE GENOMIC DNA]</scope>
    <source>
        <strain evidence="3 4">DSM 23042</strain>
    </source>
</reference>
<sequence length="324" mass="33419">MFIKTTLTAAAALFAVSGATFAHATLEQTEAAIGATTKVTLRVPHGCDGAATSAVRIEIPEGFYSVKPMPKADWELSTETGAYETPYDNHGTEMTEGVRAVTWSGGDLPDGYYDEFTIRGTVGSQLAAGETLFFPALQTCANGTANWTDTSGSHDVPNPAPSLSLVSGDVGHGHGGPAITMGETATLGDLEIAAPFARATLPNQPVAGGFLTITNTGATDDTLVAASSPAAGRTEVHEMTMDGDVMRMRELADGLPVPAGETVTLEPGGYHVMFVDLAGPLSEGDATEVTLTFEDAGAVTLTMPVMARDATGPEHGVHSDHGSH</sequence>
<keyword evidence="4" id="KW-1185">Reference proteome</keyword>
<dbReference type="STRING" id="641238.SAMN04490244_1123"/>
<name>A0A1H9WND8_9RHOB</name>